<dbReference type="AlphaFoldDB" id="A0A1G6T4Y4"/>
<dbReference type="InterPro" id="IPR018193">
    <property type="entry name" value="Glyc_kinase_flavodox-like_fold"/>
</dbReference>
<dbReference type="PANTHER" id="PTHR21599">
    <property type="entry name" value="GLYCERATE KINASE"/>
    <property type="match status" value="1"/>
</dbReference>
<proteinExistence type="inferred from homology"/>
<dbReference type="InterPro" id="IPR018197">
    <property type="entry name" value="Glycerate_kinase_RE-like"/>
</dbReference>
<dbReference type="Proteomes" id="UP000198666">
    <property type="component" value="Unassembled WGS sequence"/>
</dbReference>
<evidence type="ECO:0000256" key="1">
    <source>
        <dbReference type="ARBA" id="ARBA00006284"/>
    </source>
</evidence>
<dbReference type="STRING" id="361279.SAMN05421663_10828"/>
<reference evidence="6" key="1">
    <citation type="submission" date="2016-10" db="EMBL/GenBank/DDBJ databases">
        <authorList>
            <person name="Varghese N."/>
            <person name="Submissions S."/>
        </authorList>
    </citation>
    <scope>NUCLEOTIDE SEQUENCE [LARGE SCALE GENOMIC DNA]</scope>
    <source>
        <strain evidence="6">DSM 21620</strain>
    </source>
</reference>
<evidence type="ECO:0000256" key="4">
    <source>
        <dbReference type="PIRNR" id="PIRNR006078"/>
    </source>
</evidence>
<comment type="similarity">
    <text evidence="1 4">Belongs to the glycerate kinase type-1 family.</text>
</comment>
<dbReference type="SUPFAM" id="SSF110738">
    <property type="entry name" value="Glycerate kinase I"/>
    <property type="match status" value="1"/>
</dbReference>
<gene>
    <name evidence="5" type="ORF">SAMN05421663_10828</name>
</gene>
<dbReference type="EMBL" id="FMZB01000008">
    <property type="protein sequence ID" value="SDD23596.1"/>
    <property type="molecule type" value="Genomic_DNA"/>
</dbReference>
<dbReference type="GO" id="GO:0008887">
    <property type="term" value="F:glycerate kinase activity"/>
    <property type="evidence" value="ECO:0007669"/>
    <property type="project" value="UniProtKB-UniRule"/>
</dbReference>
<dbReference type="PANTHER" id="PTHR21599:SF0">
    <property type="entry name" value="GLYCERATE KINASE"/>
    <property type="match status" value="1"/>
</dbReference>
<sequence>MKVIMIPSGFKECLDADEVAVAMGAGAKRFEPFIQTEMLPMIDGGEGFAKAIVRMKDGDLIHKTVTGPVWKKINSHYGIFQEGNERTAVIEMAAAAGLKLVPKSLRNPLHTTTYGVGELILDALNKRVNKIIIGCGDSGTSDGGAGMAQALGVQFLNDKQHPIDIRSVTDIMKAVTINTSKLHPRLQEVSIDVACNWKNVLCGKRGVARVFGPQKGASPEQVNSLSETLDHYADLIENCIGVNIHCSPGSGASGGLGAGLLAFADAKLHPRFDLIKQYVQIEEKIANADLVITGEGSLDFQTPDGKIPCEVARIAKKYNIPVIAITGTIGRGAESNYDAGIDAYVSIIQNPVTLDKAIANAPRWIEDSVECILRQITIGVKLANQKNRIQSNGTNQSI</sequence>
<dbReference type="Gene3D" id="3.40.50.10350">
    <property type="entry name" value="Glycerate kinase, domain 1"/>
    <property type="match status" value="1"/>
</dbReference>
<dbReference type="InterPro" id="IPR004381">
    <property type="entry name" value="Glycerate_kinase"/>
</dbReference>
<evidence type="ECO:0000313" key="6">
    <source>
        <dbReference type="Proteomes" id="UP000198666"/>
    </source>
</evidence>
<keyword evidence="3 4" id="KW-0418">Kinase</keyword>
<dbReference type="OrthoDB" id="9774290at2"/>
<organism evidence="5 6">
    <name type="scientific">Terribacillus halophilus</name>
    <dbReference type="NCBI Taxonomy" id="361279"/>
    <lineage>
        <taxon>Bacteria</taxon>
        <taxon>Bacillati</taxon>
        <taxon>Bacillota</taxon>
        <taxon>Bacilli</taxon>
        <taxon>Bacillales</taxon>
        <taxon>Bacillaceae</taxon>
        <taxon>Terribacillus</taxon>
    </lineage>
</organism>
<dbReference type="PIRSF" id="PIRSF006078">
    <property type="entry name" value="GlxK"/>
    <property type="match status" value="1"/>
</dbReference>
<dbReference type="Pfam" id="PF02595">
    <property type="entry name" value="Gly_kinase"/>
    <property type="match status" value="1"/>
</dbReference>
<dbReference type="NCBIfam" id="TIGR00045">
    <property type="entry name" value="glycerate kinase"/>
    <property type="match status" value="1"/>
</dbReference>
<keyword evidence="2 4" id="KW-0808">Transferase</keyword>
<name>A0A1G6T4Y4_9BACI</name>
<evidence type="ECO:0000256" key="3">
    <source>
        <dbReference type="ARBA" id="ARBA00022777"/>
    </source>
</evidence>
<dbReference type="GO" id="GO:0031388">
    <property type="term" value="P:organic acid phosphorylation"/>
    <property type="evidence" value="ECO:0007669"/>
    <property type="project" value="UniProtKB-UniRule"/>
</dbReference>
<evidence type="ECO:0000256" key="2">
    <source>
        <dbReference type="ARBA" id="ARBA00022679"/>
    </source>
</evidence>
<dbReference type="InterPro" id="IPR036129">
    <property type="entry name" value="Glycerate_kinase_sf"/>
</dbReference>
<evidence type="ECO:0000313" key="5">
    <source>
        <dbReference type="EMBL" id="SDD23596.1"/>
    </source>
</evidence>
<accession>A0A1G6T4Y4</accession>
<dbReference type="Gene3D" id="3.90.1510.10">
    <property type="entry name" value="Glycerate kinase, domain 2"/>
    <property type="match status" value="1"/>
</dbReference>
<keyword evidence="6" id="KW-1185">Reference proteome</keyword>
<protein>
    <submittedName>
        <fullName evidence="5">Glycerate kinase</fullName>
    </submittedName>
</protein>
<dbReference type="RefSeq" id="WP_093727879.1">
    <property type="nucleotide sequence ID" value="NZ_FMZB01000008.1"/>
</dbReference>